<accession>A0A5C6U5S5</accession>
<dbReference type="GO" id="GO:0016491">
    <property type="term" value="F:oxidoreductase activity"/>
    <property type="evidence" value="ECO:0007669"/>
    <property type="project" value="InterPro"/>
</dbReference>
<evidence type="ECO:0000256" key="1">
    <source>
        <dbReference type="SAM" id="MobiDB-lite"/>
    </source>
</evidence>
<gene>
    <name evidence="3" type="ORF">FSZ31_11345</name>
</gene>
<reference evidence="3 4" key="1">
    <citation type="submission" date="2019-08" db="EMBL/GenBank/DDBJ databases">
        <title>Sphingorhabdus soil sp. nov., isolated from arctic soil.</title>
        <authorList>
            <person name="Liu Y."/>
        </authorList>
    </citation>
    <scope>NUCLEOTIDE SEQUENCE [LARGE SCALE GENOMIC DNA]</scope>
    <source>
        <strain evidence="3 4">D-2Q-5-6</strain>
    </source>
</reference>
<sequence>MTETPSSTGTKRRPMIVGIGGTTRAGSTTERLVASVLADCAAMGATTRMFGGADLLALPHYVPEAAERSPQQRDFIEAVRAADGFVLGTPGYHGSVSALVKNAIDLIDDTRTDTRAYFDGCPVGLVVTAAGWQATGVVMSAFRDIVHALRGWPTPLGIYVNAMAQRPYADGAADAPLTDAAIAGQVEAQARQIMALAESGYAQRIAEMIAGTLPAQR</sequence>
<dbReference type="Pfam" id="PF03358">
    <property type="entry name" value="FMN_red"/>
    <property type="match status" value="1"/>
</dbReference>
<protein>
    <submittedName>
        <fullName evidence="3">NAD(P)H-dependent oxidoreductase</fullName>
    </submittedName>
</protein>
<dbReference type="PANTHER" id="PTHR30543">
    <property type="entry name" value="CHROMATE REDUCTASE"/>
    <property type="match status" value="1"/>
</dbReference>
<dbReference type="InterPro" id="IPR050712">
    <property type="entry name" value="NAD(P)H-dep_reductase"/>
</dbReference>
<keyword evidence="4" id="KW-1185">Reference proteome</keyword>
<dbReference type="SUPFAM" id="SSF52218">
    <property type="entry name" value="Flavoproteins"/>
    <property type="match status" value="1"/>
</dbReference>
<dbReference type="GO" id="GO:0010181">
    <property type="term" value="F:FMN binding"/>
    <property type="evidence" value="ECO:0007669"/>
    <property type="project" value="TreeGrafter"/>
</dbReference>
<proteinExistence type="predicted"/>
<dbReference type="PANTHER" id="PTHR30543:SF21">
    <property type="entry name" value="NAD(P)H-DEPENDENT FMN REDUCTASE LOT6"/>
    <property type="match status" value="1"/>
</dbReference>
<dbReference type="EMBL" id="VOPY01000003">
    <property type="protein sequence ID" value="TXC68273.1"/>
    <property type="molecule type" value="Genomic_DNA"/>
</dbReference>
<dbReference type="OrthoDB" id="9812295at2"/>
<comment type="caution">
    <text evidence="3">The sequence shown here is derived from an EMBL/GenBank/DDBJ whole genome shotgun (WGS) entry which is preliminary data.</text>
</comment>
<organism evidence="3 4">
    <name type="scientific">Flavisphingopyxis soli</name>
    <dbReference type="NCBI Taxonomy" id="2601267"/>
    <lineage>
        <taxon>Bacteria</taxon>
        <taxon>Pseudomonadati</taxon>
        <taxon>Pseudomonadota</taxon>
        <taxon>Alphaproteobacteria</taxon>
        <taxon>Sphingomonadales</taxon>
        <taxon>Sphingopyxidaceae</taxon>
        <taxon>Flavisphingopyxis</taxon>
    </lineage>
</organism>
<dbReference type="InterPro" id="IPR005025">
    <property type="entry name" value="FMN_Rdtase-like_dom"/>
</dbReference>
<feature type="region of interest" description="Disordered" evidence="1">
    <location>
        <begin position="1"/>
        <end position="23"/>
    </location>
</feature>
<dbReference type="Gene3D" id="3.40.50.360">
    <property type="match status" value="1"/>
</dbReference>
<dbReference type="InterPro" id="IPR029039">
    <property type="entry name" value="Flavoprotein-like_sf"/>
</dbReference>
<feature type="domain" description="NADPH-dependent FMN reductase-like" evidence="2">
    <location>
        <begin position="16"/>
        <end position="157"/>
    </location>
</feature>
<dbReference type="Proteomes" id="UP000321129">
    <property type="component" value="Unassembled WGS sequence"/>
</dbReference>
<evidence type="ECO:0000259" key="2">
    <source>
        <dbReference type="Pfam" id="PF03358"/>
    </source>
</evidence>
<evidence type="ECO:0000313" key="3">
    <source>
        <dbReference type="EMBL" id="TXC68273.1"/>
    </source>
</evidence>
<evidence type="ECO:0000313" key="4">
    <source>
        <dbReference type="Proteomes" id="UP000321129"/>
    </source>
</evidence>
<dbReference type="RefSeq" id="WP_147123507.1">
    <property type="nucleotide sequence ID" value="NZ_VOPY01000003.1"/>
</dbReference>
<dbReference type="AlphaFoldDB" id="A0A5C6U5S5"/>
<name>A0A5C6U5S5_9SPHN</name>
<dbReference type="GO" id="GO:0005829">
    <property type="term" value="C:cytosol"/>
    <property type="evidence" value="ECO:0007669"/>
    <property type="project" value="TreeGrafter"/>
</dbReference>